<dbReference type="AlphaFoldDB" id="A0A1G5J9F8"/>
<evidence type="ECO:0000313" key="2">
    <source>
        <dbReference type="Proteomes" id="UP000198870"/>
    </source>
</evidence>
<sequence>MHEIRVDLEKNRLYFTLGRINQADELAEIVHKMQKAVHQLSRGFTCITDLRHYMLADGLSENFMRHCQEALWDSAIGRVVRVKAPERTTPHFPHEHQSLVWPAYSVASALSMEEAETMLDHSV</sequence>
<name>A0A1G5J9F8_9BACT</name>
<keyword evidence="2" id="KW-1185">Reference proteome</keyword>
<dbReference type="Proteomes" id="UP000198870">
    <property type="component" value="Unassembled WGS sequence"/>
</dbReference>
<evidence type="ECO:0000313" key="1">
    <source>
        <dbReference type="EMBL" id="SCY84824.1"/>
    </source>
</evidence>
<organism evidence="1 2">
    <name type="scientific">Desulfoluna spongiiphila</name>
    <dbReference type="NCBI Taxonomy" id="419481"/>
    <lineage>
        <taxon>Bacteria</taxon>
        <taxon>Pseudomonadati</taxon>
        <taxon>Thermodesulfobacteriota</taxon>
        <taxon>Desulfobacteria</taxon>
        <taxon>Desulfobacterales</taxon>
        <taxon>Desulfolunaceae</taxon>
        <taxon>Desulfoluna</taxon>
    </lineage>
</organism>
<dbReference type="STRING" id="419481.SAMN05216233_12654"/>
<accession>A0A1G5J9F8</accession>
<proteinExistence type="predicted"/>
<reference evidence="1 2" key="1">
    <citation type="submission" date="2016-10" db="EMBL/GenBank/DDBJ databases">
        <authorList>
            <person name="de Groot N.N."/>
        </authorList>
    </citation>
    <scope>NUCLEOTIDE SEQUENCE [LARGE SCALE GENOMIC DNA]</scope>
    <source>
        <strain evidence="1 2">AA1</strain>
    </source>
</reference>
<dbReference type="EMBL" id="FMUX01000026">
    <property type="protein sequence ID" value="SCY84824.1"/>
    <property type="molecule type" value="Genomic_DNA"/>
</dbReference>
<gene>
    <name evidence="1" type="ORF">SAMN05216233_12654</name>
</gene>
<dbReference type="OrthoDB" id="5419766at2"/>
<dbReference type="RefSeq" id="WP_092215103.1">
    <property type="nucleotide sequence ID" value="NZ_FMUX01000026.1"/>
</dbReference>
<protein>
    <submittedName>
        <fullName evidence="1">Uncharacterized protein</fullName>
    </submittedName>
</protein>